<reference evidence="7" key="1">
    <citation type="submission" date="2019-11" db="EMBL/GenBank/DDBJ databases">
        <authorList>
            <person name="Feng L."/>
        </authorList>
    </citation>
    <scope>NUCLEOTIDE SEQUENCE</scope>
    <source>
        <strain evidence="7">CParaputrificumLFYP93</strain>
    </source>
</reference>
<keyword evidence="7" id="KW-0645">Protease</keyword>
<accession>A0A6N3DRX6</accession>
<dbReference type="SUPFAM" id="SSF55920">
    <property type="entry name" value="Creatinase/aminopeptidase"/>
    <property type="match status" value="1"/>
</dbReference>
<evidence type="ECO:0000256" key="3">
    <source>
        <dbReference type="ARBA" id="ARBA00022801"/>
    </source>
</evidence>
<dbReference type="Pfam" id="PF01321">
    <property type="entry name" value="Creatinase_N"/>
    <property type="match status" value="1"/>
</dbReference>
<feature type="domain" description="Peptidase M24" evidence="4">
    <location>
        <begin position="305"/>
        <end position="519"/>
    </location>
</feature>
<dbReference type="InterPro" id="IPR050422">
    <property type="entry name" value="X-Pro_aminopeptidase_P"/>
</dbReference>
<dbReference type="InterPro" id="IPR029149">
    <property type="entry name" value="Creatin/AminoP/Spt16_N"/>
</dbReference>
<proteinExistence type="inferred from homology"/>
<gene>
    <name evidence="7" type="ORF">CPLFYP93_01971</name>
</gene>
<protein>
    <submittedName>
        <fullName evidence="7">Aminopeptidase</fullName>
        <ecNumber evidence="7">3.4.11.-</ecNumber>
    </submittedName>
</protein>
<dbReference type="Gene3D" id="3.90.230.10">
    <property type="entry name" value="Creatinase/methionine aminopeptidase superfamily"/>
    <property type="match status" value="1"/>
</dbReference>
<name>A0A6N3DRX6_9CLOT</name>
<evidence type="ECO:0000256" key="1">
    <source>
        <dbReference type="ARBA" id="ARBA00008766"/>
    </source>
</evidence>
<dbReference type="PANTHER" id="PTHR43763">
    <property type="entry name" value="XAA-PRO AMINOPEPTIDASE 1"/>
    <property type="match status" value="1"/>
</dbReference>
<dbReference type="Gene3D" id="3.40.350.10">
    <property type="entry name" value="Creatinase/prolidase N-terminal domain"/>
    <property type="match status" value="2"/>
</dbReference>
<dbReference type="InterPro" id="IPR032416">
    <property type="entry name" value="Peptidase_M24_C"/>
</dbReference>
<dbReference type="EC" id="3.4.11.-" evidence="7"/>
<dbReference type="GO" id="GO:0070006">
    <property type="term" value="F:metalloaminopeptidase activity"/>
    <property type="evidence" value="ECO:0007669"/>
    <property type="project" value="InterPro"/>
</dbReference>
<sequence length="588" mass="66800">MSNLNNLREVMKKENVDYYIIPSGDSHQSEYVPEYYKGRAYVSGFTGSAGTLLVGLEESYLWTDGRYFIQAEKELNGSGIKLMKMNIPGYPSLLEWIKNNVKEGKTLAFDGSTISVNEYKNYKELAKKNGFNIKMDKDFLNEIWSDRPELSKEKIFIHDTKYCGKFTSEKLEEVRAEMTTLEGENYVVTSLDDIAWLFNIRGNDIAYNPVALAYALISDKEAVLYINEEKVTNDDKRTLEAQGVTLKSYNDIYEDIKNVTGSIIIDGAKVNGKLYSLISEDVKIIENLNITTSLKAVKNEVEIKNMEVSQVRDGVAMVKFIKWLKENVGKINVTEISASDKLEEIRAKGENFKGLSFNTIAGYKDHAAMMHYSATEESQYELDSEGMLLIDSGAQYLDGTTDITRTFILGPITEEEKRDFTLVLKSHIVLATTIFLKGTNGCNLDAIARRPLWRYGMDYKCGTGHGVGFFLNVHEGPQGIRPFGNTIALEPGMILTNEPGVYKENKHGIRTENTLLVTKAFKNDEMGEFYKFDTISYCPIDLEGIDVSLLDEEERGWLNNYHRTVYEKLSPYLNEEEKKFLEKETRSI</sequence>
<feature type="domain" description="Creatinase N-terminal" evidence="5">
    <location>
        <begin position="4"/>
        <end position="128"/>
    </location>
</feature>
<evidence type="ECO:0000259" key="5">
    <source>
        <dbReference type="Pfam" id="PF01321"/>
    </source>
</evidence>
<evidence type="ECO:0000259" key="6">
    <source>
        <dbReference type="Pfam" id="PF16188"/>
    </source>
</evidence>
<keyword evidence="2" id="KW-0479">Metal-binding</keyword>
<keyword evidence="7" id="KW-0031">Aminopeptidase</keyword>
<dbReference type="EMBL" id="CACRTV010000048">
    <property type="protein sequence ID" value="VYU32076.1"/>
    <property type="molecule type" value="Genomic_DNA"/>
</dbReference>
<evidence type="ECO:0000259" key="4">
    <source>
        <dbReference type="Pfam" id="PF00557"/>
    </source>
</evidence>
<dbReference type="FunFam" id="3.40.350.10:FF:000003">
    <property type="entry name" value="Xaa-pro aminopeptidase P"/>
    <property type="match status" value="1"/>
</dbReference>
<dbReference type="Pfam" id="PF16189">
    <property type="entry name" value="Creatinase_N_2"/>
    <property type="match status" value="1"/>
</dbReference>
<dbReference type="InterPro" id="IPR000587">
    <property type="entry name" value="Creatinase_N"/>
</dbReference>
<comment type="similarity">
    <text evidence="1">Belongs to the peptidase M24B family.</text>
</comment>
<dbReference type="AlphaFoldDB" id="A0A6N3DRX6"/>
<feature type="domain" description="Peptidase M24 C-terminal" evidence="6">
    <location>
        <begin position="528"/>
        <end position="588"/>
    </location>
</feature>
<evidence type="ECO:0000313" key="7">
    <source>
        <dbReference type="EMBL" id="VYU32076.1"/>
    </source>
</evidence>
<evidence type="ECO:0000256" key="2">
    <source>
        <dbReference type="ARBA" id="ARBA00022723"/>
    </source>
</evidence>
<dbReference type="PANTHER" id="PTHR43763:SF6">
    <property type="entry name" value="XAA-PRO AMINOPEPTIDASE 1"/>
    <property type="match status" value="1"/>
</dbReference>
<dbReference type="FunFam" id="3.90.230.10:FF:000009">
    <property type="entry name" value="xaa-Pro aminopeptidase 2"/>
    <property type="match status" value="1"/>
</dbReference>
<dbReference type="InterPro" id="IPR000994">
    <property type="entry name" value="Pept_M24"/>
</dbReference>
<dbReference type="GO" id="GO:0005737">
    <property type="term" value="C:cytoplasm"/>
    <property type="evidence" value="ECO:0007669"/>
    <property type="project" value="UniProtKB-ARBA"/>
</dbReference>
<keyword evidence="3 7" id="KW-0378">Hydrolase</keyword>
<organism evidence="7">
    <name type="scientific">Clostridium paraputrificum</name>
    <dbReference type="NCBI Taxonomy" id="29363"/>
    <lineage>
        <taxon>Bacteria</taxon>
        <taxon>Bacillati</taxon>
        <taxon>Bacillota</taxon>
        <taxon>Clostridia</taxon>
        <taxon>Eubacteriales</taxon>
        <taxon>Clostridiaceae</taxon>
        <taxon>Clostridium</taxon>
    </lineage>
</organism>
<dbReference type="InterPro" id="IPR033740">
    <property type="entry name" value="Pept_M24B"/>
</dbReference>
<dbReference type="SUPFAM" id="SSF53092">
    <property type="entry name" value="Creatinase/prolidase N-terminal domain"/>
    <property type="match status" value="1"/>
</dbReference>
<dbReference type="GO" id="GO:0046872">
    <property type="term" value="F:metal ion binding"/>
    <property type="evidence" value="ECO:0007669"/>
    <property type="project" value="UniProtKB-KW"/>
</dbReference>
<dbReference type="CDD" id="cd01085">
    <property type="entry name" value="APP"/>
    <property type="match status" value="1"/>
</dbReference>
<dbReference type="Pfam" id="PF00557">
    <property type="entry name" value="Peptidase_M24"/>
    <property type="match status" value="1"/>
</dbReference>
<dbReference type="Pfam" id="PF16188">
    <property type="entry name" value="Peptidase_M24_C"/>
    <property type="match status" value="1"/>
</dbReference>
<dbReference type="InterPro" id="IPR036005">
    <property type="entry name" value="Creatinase/aminopeptidase-like"/>
</dbReference>